<dbReference type="AlphaFoldDB" id="A0A834TRC3"/>
<dbReference type="EMBL" id="JAAIUW010000006">
    <property type="protein sequence ID" value="KAF7826299.1"/>
    <property type="molecule type" value="Genomic_DNA"/>
</dbReference>
<reference evidence="2" key="1">
    <citation type="submission" date="2020-09" db="EMBL/GenBank/DDBJ databases">
        <title>Genome-Enabled Discovery of Anthraquinone Biosynthesis in Senna tora.</title>
        <authorList>
            <person name="Kang S.-H."/>
            <person name="Pandey R.P."/>
            <person name="Lee C.-M."/>
            <person name="Sim J.-S."/>
            <person name="Jeong J.-T."/>
            <person name="Choi B.-S."/>
            <person name="Jung M."/>
            <person name="Ginzburg D."/>
            <person name="Zhao K."/>
            <person name="Won S.Y."/>
            <person name="Oh T.-J."/>
            <person name="Yu Y."/>
            <person name="Kim N.-H."/>
            <person name="Lee O.R."/>
            <person name="Lee T.-H."/>
            <person name="Bashyal P."/>
            <person name="Kim T.-S."/>
            <person name="Lee W.-H."/>
            <person name="Kawkins C."/>
            <person name="Kim C.-K."/>
            <person name="Kim J.S."/>
            <person name="Ahn B.O."/>
            <person name="Rhee S.Y."/>
            <person name="Sohng J.K."/>
        </authorList>
    </citation>
    <scope>NUCLEOTIDE SEQUENCE</scope>
    <source>
        <tissue evidence="2">Leaf</tissue>
    </source>
</reference>
<evidence type="ECO:0000313" key="3">
    <source>
        <dbReference type="Proteomes" id="UP000634136"/>
    </source>
</evidence>
<sequence>MADGRNWVLCKFSSKKGKDRSKNPNALATKKDETFKKFGNKHNTGDGGGPKGNSSNLNCYFCKRKDHEKAECRTYKACEGFLELVHTDISRPYSTTLCGKKYLSTKKIGFFRRFFGGAWIKASQMESLADALLSVTKPISFLTLVSIPLPSLTEAFPPVTVGEETVTLPALDGDPGMPVPEIPQHYDPVPDIPQGHDPVLEVPQVHEPVQEIPLRRSQRERIPAISADYHVYLGEADYDIGHAVDPATFKEALHSP</sequence>
<feature type="region of interest" description="Disordered" evidence="1">
    <location>
        <begin position="15"/>
        <end position="49"/>
    </location>
</feature>
<protein>
    <submittedName>
        <fullName evidence="2">Retrovirus-related Pol polyprotein from transposon TNT 1-94</fullName>
    </submittedName>
</protein>
<evidence type="ECO:0000256" key="1">
    <source>
        <dbReference type="SAM" id="MobiDB-lite"/>
    </source>
</evidence>
<gene>
    <name evidence="2" type="ORF">G2W53_017463</name>
</gene>
<dbReference type="Proteomes" id="UP000634136">
    <property type="component" value="Unassembled WGS sequence"/>
</dbReference>
<evidence type="ECO:0000313" key="2">
    <source>
        <dbReference type="EMBL" id="KAF7826299.1"/>
    </source>
</evidence>
<proteinExistence type="predicted"/>
<organism evidence="2 3">
    <name type="scientific">Senna tora</name>
    <dbReference type="NCBI Taxonomy" id="362788"/>
    <lineage>
        <taxon>Eukaryota</taxon>
        <taxon>Viridiplantae</taxon>
        <taxon>Streptophyta</taxon>
        <taxon>Embryophyta</taxon>
        <taxon>Tracheophyta</taxon>
        <taxon>Spermatophyta</taxon>
        <taxon>Magnoliopsida</taxon>
        <taxon>eudicotyledons</taxon>
        <taxon>Gunneridae</taxon>
        <taxon>Pentapetalae</taxon>
        <taxon>rosids</taxon>
        <taxon>fabids</taxon>
        <taxon>Fabales</taxon>
        <taxon>Fabaceae</taxon>
        <taxon>Caesalpinioideae</taxon>
        <taxon>Cassia clade</taxon>
        <taxon>Senna</taxon>
    </lineage>
</organism>
<accession>A0A834TRC3</accession>
<name>A0A834TRC3_9FABA</name>
<keyword evidence="3" id="KW-1185">Reference proteome</keyword>
<comment type="caution">
    <text evidence="2">The sequence shown here is derived from an EMBL/GenBank/DDBJ whole genome shotgun (WGS) entry which is preliminary data.</text>
</comment>